<evidence type="ECO:0000256" key="2">
    <source>
        <dbReference type="SAM" id="SignalP"/>
    </source>
</evidence>
<feature type="domain" description="DUF4174" evidence="3">
    <location>
        <begin position="24"/>
        <end position="139"/>
    </location>
</feature>
<keyword evidence="1 2" id="KW-0732">Signal</keyword>
<evidence type="ECO:0000259" key="3">
    <source>
        <dbReference type="Pfam" id="PF13778"/>
    </source>
</evidence>
<gene>
    <name evidence="4" type="ORF">ESV85_10135</name>
</gene>
<dbReference type="RefSeq" id="WP_146917144.1">
    <property type="nucleotide sequence ID" value="NZ_VORW01000004.1"/>
</dbReference>
<evidence type="ECO:0000256" key="1">
    <source>
        <dbReference type="ARBA" id="ARBA00022729"/>
    </source>
</evidence>
<reference evidence="4 5" key="1">
    <citation type="submission" date="2019-08" db="EMBL/GenBank/DDBJ databases">
        <title>Genomes sequence of Algoriphagus aquimarinus ACAM450.</title>
        <authorList>
            <person name="Bowman J.P."/>
        </authorList>
    </citation>
    <scope>NUCLEOTIDE SEQUENCE [LARGE SCALE GENOMIC DNA]</scope>
    <source>
        <strain evidence="4 5">ACAM 450</strain>
    </source>
</reference>
<dbReference type="Proteomes" id="UP000321935">
    <property type="component" value="Unassembled WGS sequence"/>
</dbReference>
<feature type="signal peptide" evidence="2">
    <location>
        <begin position="1"/>
        <end position="21"/>
    </location>
</feature>
<comment type="caution">
    <text evidence="4">The sequence shown here is derived from an EMBL/GenBank/DDBJ whole genome shotgun (WGS) entry which is preliminary data.</text>
</comment>
<evidence type="ECO:0000313" key="5">
    <source>
        <dbReference type="Proteomes" id="UP000321935"/>
    </source>
</evidence>
<name>A0A5C7AUN6_9BACT</name>
<evidence type="ECO:0000313" key="4">
    <source>
        <dbReference type="EMBL" id="TXE12380.1"/>
    </source>
</evidence>
<protein>
    <submittedName>
        <fullName evidence="4">DUF4174 domain-containing protein</fullName>
    </submittedName>
</protein>
<accession>A0A5C7AUN6</accession>
<dbReference type="AlphaFoldDB" id="A0A5C7AUN6"/>
<organism evidence="4 5">
    <name type="scientific">Algoriphagus aquimarinus</name>
    <dbReference type="NCBI Taxonomy" id="237018"/>
    <lineage>
        <taxon>Bacteria</taxon>
        <taxon>Pseudomonadati</taxon>
        <taxon>Bacteroidota</taxon>
        <taxon>Cytophagia</taxon>
        <taxon>Cytophagales</taxon>
        <taxon>Cyclobacteriaceae</taxon>
        <taxon>Algoriphagus</taxon>
    </lineage>
</organism>
<feature type="chain" id="PRO_5023017270" evidence="2">
    <location>
        <begin position="22"/>
        <end position="151"/>
    </location>
</feature>
<dbReference type="EMBL" id="VORW01000004">
    <property type="protein sequence ID" value="TXE12380.1"/>
    <property type="molecule type" value="Genomic_DNA"/>
</dbReference>
<proteinExistence type="predicted"/>
<dbReference type="InterPro" id="IPR025232">
    <property type="entry name" value="DUF4174"/>
</dbReference>
<sequence>MINLRLFFIAFLYMVLSPGNAQTLSSHQWKNRVIIVHSNDSTSPLFKSQILELKEHQKGLEERRLIIYQTTTEQFKKGLREDANWHKSENDLQHIKKSETVFEVTLLGLDGGIKLRKNELLTCEELFATIDQMPMRRSEIKKDSLRNKPDF</sequence>
<dbReference type="Pfam" id="PF13778">
    <property type="entry name" value="DUF4174"/>
    <property type="match status" value="1"/>
</dbReference>
<dbReference type="OrthoDB" id="7362103at2"/>